<dbReference type="GO" id="GO:0046872">
    <property type="term" value="F:metal ion binding"/>
    <property type="evidence" value="ECO:0007669"/>
    <property type="project" value="UniProtKB-KW"/>
</dbReference>
<keyword evidence="5" id="KW-1185">Reference proteome</keyword>
<dbReference type="OrthoDB" id="689350at2759"/>
<dbReference type="Pfam" id="PF00403">
    <property type="entry name" value="HMA"/>
    <property type="match status" value="1"/>
</dbReference>
<proteinExistence type="predicted"/>
<name>A0A1R3HS28_9ROSI</name>
<dbReference type="PROSITE" id="PS50846">
    <property type="entry name" value="HMA_2"/>
    <property type="match status" value="1"/>
</dbReference>
<comment type="caution">
    <text evidence="4">The sequence shown here is derived from an EMBL/GenBank/DDBJ whole genome shotgun (WGS) entry which is preliminary data.</text>
</comment>
<dbReference type="AlphaFoldDB" id="A0A1R3HS28"/>
<dbReference type="InterPro" id="IPR006121">
    <property type="entry name" value="HMA_dom"/>
</dbReference>
<feature type="domain" description="HMA" evidence="3">
    <location>
        <begin position="2"/>
        <end position="66"/>
    </location>
</feature>
<accession>A0A1R3HS28</accession>
<evidence type="ECO:0000313" key="4">
    <source>
        <dbReference type="EMBL" id="OMO73163.1"/>
    </source>
</evidence>
<evidence type="ECO:0000256" key="2">
    <source>
        <dbReference type="SAM" id="MobiDB-lite"/>
    </source>
</evidence>
<dbReference type="EMBL" id="AWUE01019508">
    <property type="protein sequence ID" value="OMO73163.1"/>
    <property type="molecule type" value="Genomic_DNA"/>
</dbReference>
<dbReference type="InterPro" id="IPR036163">
    <property type="entry name" value="HMA_dom_sf"/>
</dbReference>
<evidence type="ECO:0000313" key="5">
    <source>
        <dbReference type="Proteomes" id="UP000187203"/>
    </source>
</evidence>
<dbReference type="PANTHER" id="PTHR22814:SF287">
    <property type="entry name" value="COPPER TRANSPORT PROTEIN ATX1"/>
    <property type="match status" value="1"/>
</dbReference>
<dbReference type="CDD" id="cd00371">
    <property type="entry name" value="HMA"/>
    <property type="match status" value="1"/>
</dbReference>
<evidence type="ECO:0000259" key="3">
    <source>
        <dbReference type="PROSITE" id="PS50846"/>
    </source>
</evidence>
<evidence type="ECO:0000256" key="1">
    <source>
        <dbReference type="ARBA" id="ARBA00022723"/>
    </source>
</evidence>
<dbReference type="Gene3D" id="3.30.70.100">
    <property type="match status" value="1"/>
</dbReference>
<dbReference type="PANTHER" id="PTHR22814">
    <property type="entry name" value="COPPER TRANSPORT PROTEIN ATOX1-RELATED"/>
    <property type="match status" value="1"/>
</dbReference>
<dbReference type="STRING" id="93759.A0A1R3HS28"/>
<feature type="region of interest" description="Disordered" evidence="2">
    <location>
        <begin position="76"/>
        <end position="103"/>
    </location>
</feature>
<gene>
    <name evidence="4" type="ORF">COLO4_27231</name>
</gene>
<reference evidence="5" key="1">
    <citation type="submission" date="2013-09" db="EMBL/GenBank/DDBJ databases">
        <title>Corchorus olitorius genome sequencing.</title>
        <authorList>
            <person name="Alam M."/>
            <person name="Haque M.S."/>
            <person name="Islam M.S."/>
            <person name="Emdad E.M."/>
            <person name="Islam M.M."/>
            <person name="Ahmed B."/>
            <person name="Halim A."/>
            <person name="Hossen Q.M.M."/>
            <person name="Hossain M.Z."/>
            <person name="Ahmed R."/>
            <person name="Khan M.M."/>
            <person name="Islam R."/>
            <person name="Rashid M.M."/>
            <person name="Khan S.A."/>
            <person name="Rahman M.S."/>
            <person name="Alam M."/>
            <person name="Yahiya A.S."/>
            <person name="Khan M.S."/>
            <person name="Azam M.S."/>
            <person name="Haque T."/>
            <person name="Lashkar M.Z.H."/>
            <person name="Akhand A.I."/>
            <person name="Morshed G."/>
            <person name="Roy S."/>
            <person name="Uddin K.S."/>
            <person name="Rabeya T."/>
            <person name="Hossain A.S."/>
            <person name="Chowdhury A."/>
            <person name="Snigdha A.R."/>
            <person name="Mortoza M.S."/>
            <person name="Matin S.A."/>
            <person name="Hoque S.M.E."/>
            <person name="Islam M.K."/>
            <person name="Roy D.K."/>
            <person name="Haider R."/>
            <person name="Moosa M.M."/>
            <person name="Elias S.M."/>
            <person name="Hasan A.M."/>
            <person name="Jahan S."/>
            <person name="Shafiuddin M."/>
            <person name="Mahmood N."/>
            <person name="Shommy N.S."/>
        </authorList>
    </citation>
    <scope>NUCLEOTIDE SEQUENCE [LARGE SCALE GENOMIC DNA]</scope>
    <source>
        <strain evidence="5">cv. O-4</strain>
    </source>
</reference>
<dbReference type="Proteomes" id="UP000187203">
    <property type="component" value="Unassembled WGS sequence"/>
</dbReference>
<keyword evidence="1" id="KW-0479">Metal-binding</keyword>
<protein>
    <recommendedName>
        <fullName evidence="3">HMA domain-containing protein</fullName>
    </recommendedName>
</protein>
<dbReference type="SUPFAM" id="SSF55008">
    <property type="entry name" value="HMA, heavy metal-associated domain"/>
    <property type="match status" value="1"/>
</dbReference>
<sequence length="103" mass="10973">MSQTVIFKVRMSCEGCVGVVKAALETLEGVESIDINMSEDKVSVKGEVKAEEVLEAVSSKTGKKVTLWEAEAEPKSADINVEAPQQVEAEAKPHEEDNAAVAA</sequence>
<organism evidence="4 5">
    <name type="scientific">Corchorus olitorius</name>
    <dbReference type="NCBI Taxonomy" id="93759"/>
    <lineage>
        <taxon>Eukaryota</taxon>
        <taxon>Viridiplantae</taxon>
        <taxon>Streptophyta</taxon>
        <taxon>Embryophyta</taxon>
        <taxon>Tracheophyta</taxon>
        <taxon>Spermatophyta</taxon>
        <taxon>Magnoliopsida</taxon>
        <taxon>eudicotyledons</taxon>
        <taxon>Gunneridae</taxon>
        <taxon>Pentapetalae</taxon>
        <taxon>rosids</taxon>
        <taxon>malvids</taxon>
        <taxon>Malvales</taxon>
        <taxon>Malvaceae</taxon>
        <taxon>Grewioideae</taxon>
        <taxon>Apeibeae</taxon>
        <taxon>Corchorus</taxon>
    </lineage>
</organism>